<dbReference type="AlphaFoldDB" id="A0A8C4Q7K9"/>
<feature type="compositionally biased region" description="Polar residues" evidence="3">
    <location>
        <begin position="414"/>
        <end position="424"/>
    </location>
</feature>
<feature type="compositionally biased region" description="Low complexity" evidence="3">
    <location>
        <begin position="244"/>
        <end position="260"/>
    </location>
</feature>
<feature type="compositionally biased region" description="Polar residues" evidence="3">
    <location>
        <begin position="348"/>
        <end position="358"/>
    </location>
</feature>
<reference evidence="4" key="1">
    <citation type="submission" date="2025-08" db="UniProtKB">
        <authorList>
            <consortium name="Ensembl"/>
        </authorList>
    </citation>
    <scope>IDENTIFICATION</scope>
</reference>
<dbReference type="GO" id="GO:0031122">
    <property type="term" value="P:cytoplasmic microtubule organization"/>
    <property type="evidence" value="ECO:0007669"/>
    <property type="project" value="TreeGrafter"/>
</dbReference>
<dbReference type="GO" id="GO:0035371">
    <property type="term" value="C:microtubule plus-end"/>
    <property type="evidence" value="ECO:0007669"/>
    <property type="project" value="TreeGrafter"/>
</dbReference>
<organism evidence="4 5">
    <name type="scientific">Eptatretus burgeri</name>
    <name type="common">Inshore hagfish</name>
    <dbReference type="NCBI Taxonomy" id="7764"/>
    <lineage>
        <taxon>Eukaryota</taxon>
        <taxon>Metazoa</taxon>
        <taxon>Chordata</taxon>
        <taxon>Craniata</taxon>
        <taxon>Vertebrata</taxon>
        <taxon>Cyclostomata</taxon>
        <taxon>Myxini</taxon>
        <taxon>Myxiniformes</taxon>
        <taxon>Myxinidae</taxon>
        <taxon>Eptatretinae</taxon>
        <taxon>Eptatretus</taxon>
    </lineage>
</organism>
<dbReference type="GO" id="GO:0031116">
    <property type="term" value="P:positive regulation of microtubule polymerization"/>
    <property type="evidence" value="ECO:0007669"/>
    <property type="project" value="TreeGrafter"/>
</dbReference>
<accession>A0A8C4Q7K9</accession>
<evidence type="ECO:0000313" key="4">
    <source>
        <dbReference type="Ensembl" id="ENSEBUP00000011230.1"/>
    </source>
</evidence>
<evidence type="ECO:0000256" key="1">
    <source>
        <dbReference type="ARBA" id="ARBA00006652"/>
    </source>
</evidence>
<evidence type="ECO:0000256" key="3">
    <source>
        <dbReference type="SAM" id="MobiDB-lite"/>
    </source>
</evidence>
<proteinExistence type="inferred from homology"/>
<feature type="region of interest" description="Disordered" evidence="3">
    <location>
        <begin position="97"/>
        <end position="122"/>
    </location>
</feature>
<feature type="compositionally biased region" description="Low complexity" evidence="3">
    <location>
        <begin position="359"/>
        <end position="368"/>
    </location>
</feature>
<feature type="compositionally biased region" description="Low complexity" evidence="3">
    <location>
        <begin position="190"/>
        <end position="204"/>
    </location>
</feature>
<feature type="compositionally biased region" description="Acidic residues" evidence="3">
    <location>
        <begin position="97"/>
        <end position="106"/>
    </location>
</feature>
<feature type="compositionally biased region" description="Basic residues" evidence="3">
    <location>
        <begin position="264"/>
        <end position="274"/>
    </location>
</feature>
<keyword evidence="2" id="KW-0175">Coiled coil</keyword>
<sequence length="432" mass="46475">MSALKFGLDEGVDAELEVLKLRELVSRLEKQNEALRASGPTSPPGPLPLRPSNQLPRDEVQDTLPMLMKPLSPAGLKVGREETSGKDAFDEVELVDVEENVDEEDGSWLYESPRRPASPSHRGACPLAWSRLAFASPVVSGNWAPRPPLHAPRLSHIPPAPSSPTPQASPVSSPGSLSCTSWHHTGDVRGGSSLDSLSELSVSDGGEGYRLQDLTDVEVLARMQEESLRQEAGSLSSHHRQAASDTDCTSLDDSSSCCSLQQHHTPRSPPRIRRSALVSPSGTIPNHSRRTRPPAVTRSNSQRIDGATRQEKTTANNRSHMGLPLPHTAIARGSGLPRASPRQPPVAGTTSSTYRQKFSSVISQSSQSHGRESGPSPSAHVLPRGRGSATFESVGRSSLGGRRRLSSTDKLSKRNLQFSSVSSDDSWKDGCY</sequence>
<name>A0A8C4Q7K9_EPTBU</name>
<dbReference type="Proteomes" id="UP000694388">
    <property type="component" value="Unplaced"/>
</dbReference>
<dbReference type="Pfam" id="PF15301">
    <property type="entry name" value="SLAIN"/>
    <property type="match status" value="1"/>
</dbReference>
<feature type="region of interest" description="Disordered" evidence="3">
    <location>
        <begin position="150"/>
        <end position="208"/>
    </location>
</feature>
<keyword evidence="5" id="KW-1185">Reference proteome</keyword>
<dbReference type="Ensembl" id="ENSEBUT00000011795.1">
    <property type="protein sequence ID" value="ENSEBUP00000011230.1"/>
    <property type="gene ID" value="ENSEBUG00000007207.1"/>
</dbReference>
<feature type="compositionally biased region" description="Low complexity" evidence="3">
    <location>
        <begin position="165"/>
        <end position="174"/>
    </location>
</feature>
<dbReference type="PANTHER" id="PTHR22406">
    <property type="entry name" value="NASCENT POLYPEPTIDE-ASSOCIATED COMPLEX SUBUNIT ALPHA, MUSCLE-SPECIFIC FORM"/>
    <property type="match status" value="1"/>
</dbReference>
<evidence type="ECO:0000256" key="2">
    <source>
        <dbReference type="ARBA" id="ARBA00023054"/>
    </source>
</evidence>
<protein>
    <submittedName>
        <fullName evidence="4">Uncharacterized protein</fullName>
    </submittedName>
</protein>
<feature type="region of interest" description="Disordered" evidence="3">
    <location>
        <begin position="228"/>
        <end position="432"/>
    </location>
</feature>
<comment type="similarity">
    <text evidence="1">Belongs to the SLAIN motif-containing family.</text>
</comment>
<dbReference type="GO" id="GO:0007020">
    <property type="term" value="P:microtubule nucleation"/>
    <property type="evidence" value="ECO:0007669"/>
    <property type="project" value="TreeGrafter"/>
</dbReference>
<dbReference type="PANTHER" id="PTHR22406:SF7">
    <property type="entry name" value="NASCENT POLYPEPTIDE-ASSOCIATED COMPLEX SUBUNIT ALPHA, MUSCLE-SPECIFIC FORM"/>
    <property type="match status" value="1"/>
</dbReference>
<dbReference type="InterPro" id="IPR026179">
    <property type="entry name" value="Slain"/>
</dbReference>
<evidence type="ECO:0000313" key="5">
    <source>
        <dbReference type="Proteomes" id="UP000694388"/>
    </source>
</evidence>
<reference evidence="4" key="2">
    <citation type="submission" date="2025-09" db="UniProtKB">
        <authorList>
            <consortium name="Ensembl"/>
        </authorList>
    </citation>
    <scope>IDENTIFICATION</scope>
</reference>
<feature type="region of interest" description="Disordered" evidence="3">
    <location>
        <begin position="30"/>
        <end position="60"/>
    </location>
</feature>